<dbReference type="AlphaFoldDB" id="A0A090B8Y9"/>
<reference evidence="1" key="1">
    <citation type="journal article" date="2014" name="PLoS Pathog.">
        <title>Expression profiling during Arabidopsis/downy mildew interaction reveals a highly-expressed effector that attenuates responses to salicylic acid.</title>
        <authorList>
            <person name="Asai S."/>
            <person name="Rallapalli G."/>
            <person name="Piquerez S.J.M."/>
            <person name="Caillaud M.C."/>
            <person name="Furzer O.J."/>
            <person name="Ishaque N."/>
            <person name="Wirthmueller L."/>
            <person name="Fabro G."/>
            <person name="Shirasu K."/>
            <person name="Jones J.D.G."/>
        </authorList>
    </citation>
    <scope>NUCLEOTIDE SEQUENCE</scope>
    <source>
        <strain evidence="1">Emoy2</strain>
    </source>
</reference>
<dbReference type="EMBL" id="AB922530">
    <property type="protein sequence ID" value="BAP69106.1"/>
    <property type="molecule type" value="mRNA"/>
</dbReference>
<gene>
    <name evidence="1" type="primary">HaRxLL448</name>
</gene>
<organism evidence="1">
    <name type="scientific">Hyaloperonospora arabidopsidis (strain Emoy2)</name>
    <name type="common">Downy mildew agent</name>
    <name type="synonym">Peronospora arabidopsidis</name>
    <dbReference type="NCBI Taxonomy" id="559515"/>
    <lineage>
        <taxon>Eukaryota</taxon>
        <taxon>Sar</taxon>
        <taxon>Stramenopiles</taxon>
        <taxon>Oomycota</taxon>
        <taxon>Peronosporomycetes</taxon>
        <taxon>Peronosporales</taxon>
        <taxon>Peronosporaceae</taxon>
        <taxon>Hyaloperonospora</taxon>
    </lineage>
</organism>
<evidence type="ECO:0000313" key="1">
    <source>
        <dbReference type="EMBL" id="BAP69106.1"/>
    </source>
</evidence>
<proteinExistence type="evidence at transcript level"/>
<accession>A0A090B8Y9</accession>
<sequence length="85" mass="9213">MCGLICGLSLGLVPATNPLPLDEARRLRASRDEDDRRRAPDPELALANAVSITSRFPLRDWRVIVGGAVLANRELDPTLFETGGS</sequence>
<protein>
    <submittedName>
        <fullName evidence="1">RxLR effector candidate protein</fullName>
    </submittedName>
</protein>
<name>A0A090B8Y9_HYAAE</name>
<feature type="non-terminal residue" evidence="1">
    <location>
        <position position="85"/>
    </location>
</feature>